<sequence>MFFAKMIEALGNFFSAIATALLGKKHKKKIKIFGHGVSH</sequence>
<dbReference type="PATRIC" id="fig|153151.4.peg.2509"/>
<evidence type="ECO:0000313" key="2">
    <source>
        <dbReference type="Proteomes" id="UP000075324"/>
    </source>
</evidence>
<proteinExistence type="predicted"/>
<gene>
    <name evidence="1" type="ORF">B4110_3328</name>
</gene>
<evidence type="ECO:0000313" key="1">
    <source>
        <dbReference type="EMBL" id="KYD32999.1"/>
    </source>
</evidence>
<organism evidence="1 2">
    <name type="scientific">Parageobacillus toebii</name>
    <dbReference type="NCBI Taxonomy" id="153151"/>
    <lineage>
        <taxon>Bacteria</taxon>
        <taxon>Bacillati</taxon>
        <taxon>Bacillota</taxon>
        <taxon>Bacilli</taxon>
        <taxon>Bacillales</taxon>
        <taxon>Anoxybacillaceae</taxon>
        <taxon>Parageobacillus</taxon>
    </lineage>
</organism>
<protein>
    <submittedName>
        <fullName evidence="1">Uncharacterized protein</fullName>
    </submittedName>
</protein>
<dbReference type="AlphaFoldDB" id="A0A150N8H6"/>
<dbReference type="EMBL" id="LQYW01000004">
    <property type="protein sequence ID" value="KYD32999.1"/>
    <property type="molecule type" value="Genomic_DNA"/>
</dbReference>
<reference evidence="1 2" key="1">
    <citation type="submission" date="2016-01" db="EMBL/GenBank/DDBJ databases">
        <title>Draft Genome Sequences of Seven Thermophilic Sporeformers Isolated from Foods.</title>
        <authorList>
            <person name="Berendsen E.M."/>
            <person name="Wells-Bennik M.H."/>
            <person name="Krawcyk A.O."/>
            <person name="De Jong A."/>
            <person name="Holsappel S."/>
            <person name="Eijlander R.T."/>
            <person name="Kuipers O.P."/>
        </authorList>
    </citation>
    <scope>NUCLEOTIDE SEQUENCE [LARGE SCALE GENOMIC DNA]</scope>
    <source>
        <strain evidence="1 2">B4110</strain>
    </source>
</reference>
<accession>A0A150N8H6</accession>
<comment type="caution">
    <text evidence="1">The sequence shown here is derived from an EMBL/GenBank/DDBJ whole genome shotgun (WGS) entry which is preliminary data.</text>
</comment>
<dbReference type="Proteomes" id="UP000075324">
    <property type="component" value="Unassembled WGS sequence"/>
</dbReference>
<name>A0A150N8H6_9BACL</name>